<proteinExistence type="predicted"/>
<protein>
    <recommendedName>
        <fullName evidence="1">Tail specific protease domain-containing protein</fullName>
    </recommendedName>
</protein>
<dbReference type="EMBL" id="BAABGQ010000006">
    <property type="protein sequence ID" value="GAA4501935.1"/>
    <property type="molecule type" value="Genomic_DNA"/>
</dbReference>
<organism evidence="2 3">
    <name type="scientific">Hymenobacter ginsengisoli</name>
    <dbReference type="NCBI Taxonomy" id="1051626"/>
    <lineage>
        <taxon>Bacteria</taxon>
        <taxon>Pseudomonadati</taxon>
        <taxon>Bacteroidota</taxon>
        <taxon>Cytophagia</taxon>
        <taxon>Cytophagales</taxon>
        <taxon>Hymenobacteraceae</taxon>
        <taxon>Hymenobacter</taxon>
    </lineage>
</organism>
<dbReference type="InterPro" id="IPR005151">
    <property type="entry name" value="Tail-specific_protease"/>
</dbReference>
<evidence type="ECO:0000313" key="3">
    <source>
        <dbReference type="Proteomes" id="UP001501243"/>
    </source>
</evidence>
<feature type="domain" description="Tail specific protease" evidence="1">
    <location>
        <begin position="267"/>
        <end position="475"/>
    </location>
</feature>
<gene>
    <name evidence="2" type="ORF">GCM10023172_24500</name>
</gene>
<sequence>MGGKGVVSYTLASHLVLLMKTLLFLLLLQQLAYAQAPAACGCSQNFAEARRLLETNYSGYRDKVTAATKPRLDSLTRVLQLQADAAGSASACQQVLQQYLQFFRDGHVQLSSNSSTRLNNDSIRAYYANTERLPWTRASFRKYLDDPSRPKKPLEGIWRDGDGGGYEIGIVSAGAAGYQGVVLKADSIFWVPGQVKFTFTDPEAGPAVARYYMRNHNLESRPVRVVSDGELLINGPWYRSYPRPVPMPPAPAPFSFRMLDDTTALYRIASFNGYLRPKIDSITKVNAANLAHTKLLIIDVRGNGGGSDGSYGSLIPYLYTNPVKEASAAIFSTPENNSTFSGPMLPGTSASEKKYYAALKQRLDKHPGELVSMAAHGKTYTIHQKRSHLHPEVTRVAVLQNHFCASTTEQFLLLARQSKKTTTFGENSAGVLDYSNVHSKSLPCYNLRLGWAISRSFRIDRGEGIDNVGLTPTVRLDPTTSDMVEQVRAWYRQRK</sequence>
<dbReference type="InterPro" id="IPR029045">
    <property type="entry name" value="ClpP/crotonase-like_dom_sf"/>
</dbReference>
<accession>A0ABP8QHE8</accession>
<keyword evidence="3" id="KW-1185">Reference proteome</keyword>
<dbReference type="Gene3D" id="3.90.226.10">
    <property type="entry name" value="2-enoyl-CoA Hydratase, Chain A, domain 1"/>
    <property type="match status" value="1"/>
</dbReference>
<dbReference type="Proteomes" id="UP001501243">
    <property type="component" value="Unassembled WGS sequence"/>
</dbReference>
<evidence type="ECO:0000259" key="1">
    <source>
        <dbReference type="Pfam" id="PF03572"/>
    </source>
</evidence>
<dbReference type="Pfam" id="PF03572">
    <property type="entry name" value="Peptidase_S41"/>
    <property type="match status" value="1"/>
</dbReference>
<comment type="caution">
    <text evidence="2">The sequence shown here is derived from an EMBL/GenBank/DDBJ whole genome shotgun (WGS) entry which is preliminary data.</text>
</comment>
<dbReference type="SUPFAM" id="SSF52096">
    <property type="entry name" value="ClpP/crotonase"/>
    <property type="match status" value="1"/>
</dbReference>
<evidence type="ECO:0000313" key="2">
    <source>
        <dbReference type="EMBL" id="GAA4501935.1"/>
    </source>
</evidence>
<reference evidence="3" key="1">
    <citation type="journal article" date="2019" name="Int. J. Syst. Evol. Microbiol.">
        <title>The Global Catalogue of Microorganisms (GCM) 10K type strain sequencing project: providing services to taxonomists for standard genome sequencing and annotation.</title>
        <authorList>
            <consortium name="The Broad Institute Genomics Platform"/>
            <consortium name="The Broad Institute Genome Sequencing Center for Infectious Disease"/>
            <person name="Wu L."/>
            <person name="Ma J."/>
        </authorList>
    </citation>
    <scope>NUCLEOTIDE SEQUENCE [LARGE SCALE GENOMIC DNA]</scope>
    <source>
        <strain evidence="3">JCM 17841</strain>
    </source>
</reference>
<name>A0ABP8QHE8_9BACT</name>